<dbReference type="OrthoDB" id="9811314at2"/>
<dbReference type="NCBIfam" id="NF047421">
    <property type="entry name" value="YfmH_fam"/>
    <property type="match status" value="1"/>
</dbReference>
<protein>
    <recommendedName>
        <fullName evidence="5">Peptidase M16</fullName>
    </recommendedName>
</protein>
<dbReference type="Proteomes" id="UP000075683">
    <property type="component" value="Unassembled WGS sequence"/>
</dbReference>
<gene>
    <name evidence="3" type="ORF">B4135_3670</name>
</gene>
<dbReference type="EMBL" id="LQYT01000130">
    <property type="protein sequence ID" value="KYD09346.1"/>
    <property type="molecule type" value="Genomic_DNA"/>
</dbReference>
<sequence>MKEVLIEQLNERLFFEKMDNGLDVYILPKKEFFQTFAVFATKYGSVDNHFVPLGKEEPVRVPDGIAHFLEHKMFEKKTGDVLQAFTRRGASANAYTTFTRTAYLFSSADRVKENLRTLLDFVQEPYFTDQSVEKEKGIIGQEIQMYNDQPDWRAYFGTIENMYHHHPVKIDIAGTLESISRITKELLYECYRTFYHPANMAVFVAGPVDPGETLALIRENQGKKSFARPEDIRRIDPDEPEGVATKFRKMEMNVQTPKCMVGIKGRDEGKTGDEALREELAVELLLEMLFGKSSPHREGLYNEDLITDRFYFDYSRESGFAFAVIGGDTKHPDRLNERIREILFGAKAGTGLEEAGLVRIKKKKIGEFLRAFNSPEFIANQFIKYRFNGIDLFRVLPVLETIGYQDVKRAAERLISEDRITCFQIVPKG</sequence>
<dbReference type="Pfam" id="PF00675">
    <property type="entry name" value="Peptidase_M16"/>
    <property type="match status" value="1"/>
</dbReference>
<feature type="domain" description="Peptidase M16 C-terminal" evidence="2">
    <location>
        <begin position="182"/>
        <end position="362"/>
    </location>
</feature>
<evidence type="ECO:0000259" key="2">
    <source>
        <dbReference type="Pfam" id="PF05193"/>
    </source>
</evidence>
<evidence type="ECO:0000313" key="3">
    <source>
        <dbReference type="EMBL" id="KYD09346.1"/>
    </source>
</evidence>
<proteinExistence type="predicted"/>
<name>A0A150LBK2_9BACI</name>
<organism evidence="3 4">
    <name type="scientific">Caldibacillus debilis</name>
    <dbReference type="NCBI Taxonomy" id="301148"/>
    <lineage>
        <taxon>Bacteria</taxon>
        <taxon>Bacillati</taxon>
        <taxon>Bacillota</taxon>
        <taxon>Bacilli</taxon>
        <taxon>Bacillales</taxon>
        <taxon>Bacillaceae</taxon>
        <taxon>Caldibacillus</taxon>
    </lineage>
</organism>
<dbReference type="Pfam" id="PF05193">
    <property type="entry name" value="Peptidase_M16_C"/>
    <property type="match status" value="1"/>
</dbReference>
<dbReference type="InterPro" id="IPR007863">
    <property type="entry name" value="Peptidase_M16_C"/>
</dbReference>
<dbReference type="PATRIC" id="fig|301148.3.peg.1716"/>
<dbReference type="AlphaFoldDB" id="A0A150LBK2"/>
<reference evidence="3 4" key="1">
    <citation type="submission" date="2016-01" db="EMBL/GenBank/DDBJ databases">
        <title>Draft Genome Sequences of Seven Thermophilic Sporeformers Isolated from Foods.</title>
        <authorList>
            <person name="Berendsen E.M."/>
            <person name="Wells-Bennik M.H."/>
            <person name="Krawcyk A.O."/>
            <person name="De Jong A."/>
            <person name="Holsappel S."/>
            <person name="Eijlander R.T."/>
            <person name="Kuipers O.P."/>
        </authorList>
    </citation>
    <scope>NUCLEOTIDE SEQUENCE [LARGE SCALE GENOMIC DNA]</scope>
    <source>
        <strain evidence="3 4">B4135</strain>
    </source>
</reference>
<dbReference type="PANTHER" id="PTHR11851:SF134">
    <property type="entry name" value="ZINC-DEPENDENT PROTEASE"/>
    <property type="match status" value="1"/>
</dbReference>
<dbReference type="InterPro" id="IPR011249">
    <property type="entry name" value="Metalloenz_LuxS/M16"/>
</dbReference>
<evidence type="ECO:0008006" key="5">
    <source>
        <dbReference type="Google" id="ProtNLM"/>
    </source>
</evidence>
<feature type="domain" description="Peptidase M16 N-terminal" evidence="1">
    <location>
        <begin position="63"/>
        <end position="175"/>
    </location>
</feature>
<accession>A0A150LBK2</accession>
<dbReference type="InterPro" id="IPR050361">
    <property type="entry name" value="MPP/UQCRC_Complex"/>
</dbReference>
<dbReference type="RefSeq" id="WP_061569896.1">
    <property type="nucleotide sequence ID" value="NZ_LQYT01000130.1"/>
</dbReference>
<dbReference type="PANTHER" id="PTHR11851">
    <property type="entry name" value="METALLOPROTEASE"/>
    <property type="match status" value="1"/>
</dbReference>
<dbReference type="SUPFAM" id="SSF63411">
    <property type="entry name" value="LuxS/MPP-like metallohydrolase"/>
    <property type="match status" value="2"/>
</dbReference>
<dbReference type="STRING" id="301148.B4135_3670"/>
<dbReference type="Gene3D" id="3.30.830.10">
    <property type="entry name" value="Metalloenzyme, LuxS/M16 peptidase-like"/>
    <property type="match status" value="2"/>
</dbReference>
<dbReference type="GO" id="GO:0046872">
    <property type="term" value="F:metal ion binding"/>
    <property type="evidence" value="ECO:0007669"/>
    <property type="project" value="InterPro"/>
</dbReference>
<dbReference type="InterPro" id="IPR011765">
    <property type="entry name" value="Pept_M16_N"/>
</dbReference>
<comment type="caution">
    <text evidence="3">The sequence shown here is derived from an EMBL/GenBank/DDBJ whole genome shotgun (WGS) entry which is preliminary data.</text>
</comment>
<evidence type="ECO:0000313" key="4">
    <source>
        <dbReference type="Proteomes" id="UP000075683"/>
    </source>
</evidence>
<evidence type="ECO:0000259" key="1">
    <source>
        <dbReference type="Pfam" id="PF00675"/>
    </source>
</evidence>